<evidence type="ECO:0000313" key="1">
    <source>
        <dbReference type="Proteomes" id="UP000235220"/>
    </source>
</evidence>
<reference evidence="2" key="1">
    <citation type="submission" date="2025-08" db="UniProtKB">
        <authorList>
            <consortium name="RefSeq"/>
        </authorList>
    </citation>
    <scope>IDENTIFICATION</scope>
    <source>
        <tissue evidence="2">Leaves</tissue>
    </source>
</reference>
<organism evidence="1 2">
    <name type="scientific">Juglans regia</name>
    <name type="common">English walnut</name>
    <dbReference type="NCBI Taxonomy" id="51240"/>
    <lineage>
        <taxon>Eukaryota</taxon>
        <taxon>Viridiplantae</taxon>
        <taxon>Streptophyta</taxon>
        <taxon>Embryophyta</taxon>
        <taxon>Tracheophyta</taxon>
        <taxon>Spermatophyta</taxon>
        <taxon>Magnoliopsida</taxon>
        <taxon>eudicotyledons</taxon>
        <taxon>Gunneridae</taxon>
        <taxon>Pentapetalae</taxon>
        <taxon>rosids</taxon>
        <taxon>fabids</taxon>
        <taxon>Fagales</taxon>
        <taxon>Juglandaceae</taxon>
        <taxon>Juglans</taxon>
    </lineage>
</organism>
<dbReference type="PANTHER" id="PTHR33067:SF32">
    <property type="entry name" value="ASPARTIC PEPTIDASE DDI1-TYPE DOMAIN-CONTAINING PROTEIN"/>
    <property type="match status" value="1"/>
</dbReference>
<dbReference type="Proteomes" id="UP000235220">
    <property type="component" value="Chromosome 1"/>
</dbReference>
<dbReference type="PANTHER" id="PTHR33067">
    <property type="entry name" value="RNA-DIRECTED DNA POLYMERASE-RELATED"/>
    <property type="match status" value="1"/>
</dbReference>
<gene>
    <name evidence="2" type="primary">LOC108993663</name>
</gene>
<sequence length="252" mass="28543">MKKTAFLTEQVSALIEQWIPPEYKDLGCPTIACSIGNYEFGQVLLDLGANVNLMPYSIYLQLGLGEIKPTTVVLQLTDLSFKVSRDMVEDVLIQIEKFYYPVDFLILDTSFVVVTTSKIPLILGRPFLATTNALINCRNGLMKLSFGNMTLKVNIFHIAKQPEDNDESHQTYMIDSLMDRGVSIAHDFDTLEYFLVNSEFDSINDPSDVVDICVIFYRTHDYGTRAWQSKFEELSEKGEKQIPSSVKAPKVE</sequence>
<dbReference type="RefSeq" id="XP_018824193.2">
    <property type="nucleotide sequence ID" value="XM_018968648.2"/>
</dbReference>
<accession>A0A2I4EXS2</accession>
<keyword evidence="1" id="KW-1185">Reference proteome</keyword>
<dbReference type="OrthoDB" id="1937287at2759"/>
<dbReference type="AlphaFoldDB" id="A0A2I4EXS2"/>
<protein>
    <submittedName>
        <fullName evidence="2">Uncharacterized protein LOC108993663</fullName>
    </submittedName>
</protein>
<dbReference type="InterPro" id="IPR021109">
    <property type="entry name" value="Peptidase_aspartic_dom_sf"/>
</dbReference>
<proteinExistence type="predicted"/>
<dbReference type="CDD" id="cd00303">
    <property type="entry name" value="retropepsin_like"/>
    <property type="match status" value="1"/>
</dbReference>
<name>A0A2I4EXS2_JUGRE</name>
<dbReference type="KEGG" id="jre:108993663"/>
<dbReference type="Gramene" id="Jr01_22220_p1">
    <property type="protein sequence ID" value="cds.Jr01_22220_p1"/>
    <property type="gene ID" value="Jr01_22220"/>
</dbReference>
<dbReference type="SUPFAM" id="SSF50630">
    <property type="entry name" value="Acid proteases"/>
    <property type="match status" value="1"/>
</dbReference>
<dbReference type="Gene3D" id="2.40.70.10">
    <property type="entry name" value="Acid Proteases"/>
    <property type="match status" value="1"/>
</dbReference>
<evidence type="ECO:0000313" key="2">
    <source>
        <dbReference type="RefSeq" id="XP_018824193.2"/>
    </source>
</evidence>
<dbReference type="GeneID" id="108993663"/>